<evidence type="ECO:0000313" key="1">
    <source>
        <dbReference type="EMBL" id="SNZ17010.1"/>
    </source>
</evidence>
<gene>
    <name evidence="1" type="ORF">SAMN06269185_2849</name>
</gene>
<evidence type="ECO:0000313" key="2">
    <source>
        <dbReference type="Proteomes" id="UP000219453"/>
    </source>
</evidence>
<proteinExistence type="predicted"/>
<name>A0A285P5L2_NATPI</name>
<sequence length="206" mass="22925">MNDRSSGPGPAPKVARIIQKYDLDGFGDELEARWTQPDDRESLRDLADRLNEHVVRAALADADVETLTDDVQHLYEILNGDAGSAGEQTQVARRLERQGVDVDSLTDDFASYQAVRTYLTNYRGASLPDGDDEEVRETEAQNVEQLRQRTATITDSKVDRLVNTDRLEIGPHRILADVQVLCESCGKQYDAAELFRRGSCECGGKP</sequence>
<dbReference type="OrthoDB" id="304916at2157"/>
<organism evidence="1 2">
    <name type="scientific">Natronoarchaeum philippinense</name>
    <dbReference type="NCBI Taxonomy" id="558529"/>
    <lineage>
        <taxon>Archaea</taxon>
        <taxon>Methanobacteriati</taxon>
        <taxon>Methanobacteriota</taxon>
        <taxon>Stenosarchaea group</taxon>
        <taxon>Halobacteria</taxon>
        <taxon>Halobacteriales</taxon>
        <taxon>Natronoarchaeaceae</taxon>
    </lineage>
</organism>
<reference evidence="1 2" key="1">
    <citation type="submission" date="2017-09" db="EMBL/GenBank/DDBJ databases">
        <authorList>
            <person name="Ehlers B."/>
            <person name="Leendertz F.H."/>
        </authorList>
    </citation>
    <scope>NUCLEOTIDE SEQUENCE [LARGE SCALE GENOMIC DNA]</scope>
    <source>
        <strain evidence="1 2">DSM 27208</strain>
    </source>
</reference>
<dbReference type="Proteomes" id="UP000219453">
    <property type="component" value="Unassembled WGS sequence"/>
</dbReference>
<dbReference type="InterPro" id="IPR048925">
    <property type="entry name" value="RdfA"/>
</dbReference>
<dbReference type="AlphaFoldDB" id="A0A285P5L2"/>
<protein>
    <submittedName>
        <fullName evidence="1">Uncharacterized protein</fullName>
    </submittedName>
</protein>
<dbReference type="RefSeq" id="WP_097009746.1">
    <property type="nucleotide sequence ID" value="NZ_OBEJ01000004.1"/>
</dbReference>
<accession>A0A285P5L2</accession>
<dbReference type="EMBL" id="OBEJ01000004">
    <property type="protein sequence ID" value="SNZ17010.1"/>
    <property type="molecule type" value="Genomic_DNA"/>
</dbReference>
<dbReference type="Pfam" id="PF21811">
    <property type="entry name" value="RdfA"/>
    <property type="match status" value="1"/>
</dbReference>
<keyword evidence="2" id="KW-1185">Reference proteome</keyword>